<evidence type="ECO:0000256" key="3">
    <source>
        <dbReference type="ARBA" id="ARBA00022525"/>
    </source>
</evidence>
<name>I2BJA7_APOLU</name>
<feature type="signal peptide" evidence="4">
    <location>
        <begin position="1"/>
        <end position="20"/>
    </location>
</feature>
<keyword evidence="3" id="KW-0964">Secreted</keyword>
<evidence type="ECO:0000256" key="2">
    <source>
        <dbReference type="ARBA" id="ARBA00008098"/>
    </source>
</evidence>
<reference evidence="5" key="1">
    <citation type="journal article" date="2013" name="Appl. Entomol. Zool. (Jpn.)">
        <title>Identification and expression profile analysis of odorant-binding protein genes in Apolygus lucorum (Hemiptera: Miridae).</title>
        <authorList>
            <person name="Ji P."/>
            <person name="Gu S.-H."/>
            <person name="Liu J.-T."/>
            <person name="Zhu X.-Q."/>
            <person name="Guo Y.-Y."/>
            <person name="Zhou J.-J."/>
            <person name="Zhang Y.-J."/>
        </authorList>
    </citation>
    <scope>NUCLEOTIDE SEQUENCE</scope>
</reference>
<comment type="subcellular location">
    <subcellularLocation>
        <location evidence="1">Secreted</location>
    </subcellularLocation>
</comment>
<feature type="chain" id="PRO_5003656293" evidence="4">
    <location>
        <begin position="21"/>
        <end position="194"/>
    </location>
</feature>
<dbReference type="Pfam" id="PF01395">
    <property type="entry name" value="PBP_GOBP"/>
    <property type="match status" value="1"/>
</dbReference>
<dbReference type="GO" id="GO:0005576">
    <property type="term" value="C:extracellular region"/>
    <property type="evidence" value="ECO:0007669"/>
    <property type="project" value="UniProtKB-SubCell"/>
</dbReference>
<organism evidence="5">
    <name type="scientific">Apolygus lucorum</name>
    <name type="common">Small green plant bug</name>
    <name type="synonym">Lygocoris lucorum</name>
    <dbReference type="NCBI Taxonomy" id="248454"/>
    <lineage>
        <taxon>Eukaryota</taxon>
        <taxon>Metazoa</taxon>
        <taxon>Ecdysozoa</taxon>
        <taxon>Arthropoda</taxon>
        <taxon>Hexapoda</taxon>
        <taxon>Insecta</taxon>
        <taxon>Pterygota</taxon>
        <taxon>Neoptera</taxon>
        <taxon>Paraneoptera</taxon>
        <taxon>Hemiptera</taxon>
        <taxon>Heteroptera</taxon>
        <taxon>Panheteroptera</taxon>
        <taxon>Cimicomorpha</taxon>
        <taxon>Miridae</taxon>
        <taxon>Mirini</taxon>
        <taxon>Apolygus</taxon>
    </lineage>
</organism>
<dbReference type="EMBL" id="JQ675729">
    <property type="protein sequence ID" value="AFJ54053.1"/>
    <property type="molecule type" value="mRNA"/>
</dbReference>
<accession>I2BJA7</accession>
<dbReference type="Gene3D" id="1.10.238.270">
    <property type="match status" value="1"/>
</dbReference>
<dbReference type="GO" id="GO:0005549">
    <property type="term" value="F:odorant binding"/>
    <property type="evidence" value="ECO:0007669"/>
    <property type="project" value="InterPro"/>
</dbReference>
<evidence type="ECO:0000256" key="4">
    <source>
        <dbReference type="SAM" id="SignalP"/>
    </source>
</evidence>
<dbReference type="SMR" id="I2BJA7"/>
<dbReference type="AlphaFoldDB" id="I2BJA7"/>
<dbReference type="InterPro" id="IPR036728">
    <property type="entry name" value="PBP_GOBP_sf"/>
</dbReference>
<evidence type="ECO:0000313" key="5">
    <source>
        <dbReference type="EMBL" id="AFJ54053.1"/>
    </source>
</evidence>
<keyword evidence="4" id="KW-0732">Signal</keyword>
<dbReference type="InterPro" id="IPR006170">
    <property type="entry name" value="PBP/GOBP"/>
</dbReference>
<comment type="similarity">
    <text evidence="2">Belongs to the PBP/GOBP family.</text>
</comment>
<dbReference type="SUPFAM" id="SSF47565">
    <property type="entry name" value="Insect pheromone/odorant-binding proteins"/>
    <property type="match status" value="1"/>
</dbReference>
<sequence>MTCSHFIALLSVVALSLSSGEINEECKDIENLKTQLENFYGCCDFESMIERVVRTEEEVETDRFCREERKKINSTDGKVPLASEGHDCFMECVLKRMGAMGQDFKFIREKLDDFFLRGYPEEVKQAGKLAFDKCLSKNFSKKYCASGINGLMMCLPEELVMNCPANIWSSHESCPIAKEAIKKCPSYRVMIEQE</sequence>
<protein>
    <submittedName>
        <fullName evidence="5">Odorant binding protein 12</fullName>
    </submittedName>
</protein>
<evidence type="ECO:0000256" key="1">
    <source>
        <dbReference type="ARBA" id="ARBA00004613"/>
    </source>
</evidence>
<dbReference type="InterPro" id="IPR052295">
    <property type="entry name" value="Odorant-binding_protein"/>
</dbReference>
<dbReference type="PANTHER" id="PTHR21066">
    <property type="entry name" value="ODORANT-BINDING PROTEIN 59A-RELATED"/>
    <property type="match status" value="1"/>
</dbReference>
<proteinExistence type="evidence at transcript level"/>